<evidence type="ECO:0000256" key="7">
    <source>
        <dbReference type="ARBA" id="ARBA00022918"/>
    </source>
</evidence>
<keyword evidence="4" id="KW-0479">Metal-binding</keyword>
<keyword evidence="8" id="KW-0863">Zinc-finger</keyword>
<keyword evidence="6" id="KW-0378">Hydrolase</keyword>
<keyword evidence="3" id="KW-0540">Nuclease</keyword>
<evidence type="ECO:0000256" key="8">
    <source>
        <dbReference type="PROSITE-ProRule" id="PRU00450"/>
    </source>
</evidence>
<gene>
    <name evidence="10" type="primary">Ervk18_5</name>
    <name evidence="10" type="ORF">PANHAL_R14107</name>
</gene>
<organism evidence="10 11">
    <name type="scientific">Pandion haliaetus</name>
    <name type="common">Osprey</name>
    <name type="synonym">Falco haliaetus</name>
    <dbReference type="NCBI Taxonomy" id="56262"/>
    <lineage>
        <taxon>Eukaryota</taxon>
        <taxon>Metazoa</taxon>
        <taxon>Chordata</taxon>
        <taxon>Craniata</taxon>
        <taxon>Vertebrata</taxon>
        <taxon>Euteleostomi</taxon>
        <taxon>Archelosauria</taxon>
        <taxon>Archosauria</taxon>
        <taxon>Dinosauria</taxon>
        <taxon>Saurischia</taxon>
        <taxon>Theropoda</taxon>
        <taxon>Coelurosauria</taxon>
        <taxon>Aves</taxon>
        <taxon>Neognathae</taxon>
        <taxon>Neoaves</taxon>
        <taxon>Telluraves</taxon>
        <taxon>Accipitrimorphae</taxon>
        <taxon>Accipitriformes</taxon>
        <taxon>Pandionidae</taxon>
        <taxon>Pandion</taxon>
    </lineage>
</organism>
<dbReference type="GO" id="GO:0004519">
    <property type="term" value="F:endonuclease activity"/>
    <property type="evidence" value="ECO:0007669"/>
    <property type="project" value="UniProtKB-KW"/>
</dbReference>
<feature type="domain" description="Integrase-type" evidence="9">
    <location>
        <begin position="8"/>
        <end position="49"/>
    </location>
</feature>
<accession>A0A7L2X447</accession>
<dbReference type="EMBL" id="VYZV01084692">
    <property type="protein sequence ID" value="NXS77145.1"/>
    <property type="molecule type" value="Genomic_DNA"/>
</dbReference>
<name>A0A7L2X447_PANHA</name>
<dbReference type="GO" id="GO:0003964">
    <property type="term" value="F:RNA-directed DNA polymerase activity"/>
    <property type="evidence" value="ECO:0007669"/>
    <property type="project" value="UniProtKB-KW"/>
</dbReference>
<dbReference type="PROSITE" id="PS50876">
    <property type="entry name" value="ZF_INTEGRASE"/>
    <property type="match status" value="1"/>
</dbReference>
<dbReference type="OrthoDB" id="9339466at2759"/>
<proteinExistence type="predicted"/>
<dbReference type="GO" id="GO:0035613">
    <property type="term" value="F:RNA stem-loop binding"/>
    <property type="evidence" value="ECO:0007669"/>
    <property type="project" value="TreeGrafter"/>
</dbReference>
<comment type="caution">
    <text evidence="10">The sequence shown here is derived from an EMBL/GenBank/DDBJ whole genome shotgun (WGS) entry which is preliminary data.</text>
</comment>
<evidence type="ECO:0000256" key="5">
    <source>
        <dbReference type="ARBA" id="ARBA00022759"/>
    </source>
</evidence>
<keyword evidence="1" id="KW-0808">Transferase</keyword>
<sequence>VMVTAPVSDFVKARESHSIFHQNAKGLKSQFQITVEEAKGIVRACQQCSHHGPGLGAGV</sequence>
<reference evidence="10 11" key="1">
    <citation type="submission" date="2019-09" db="EMBL/GenBank/DDBJ databases">
        <title>Bird 10,000 Genomes (B10K) Project - Family phase.</title>
        <authorList>
            <person name="Zhang G."/>
        </authorList>
    </citation>
    <scope>NUCLEOTIDE SEQUENCE [LARGE SCALE GENOMIC DNA]</scope>
    <source>
        <strain evidence="10">B10K-DU-012-58</strain>
        <tissue evidence="10">Muscle</tissue>
    </source>
</reference>
<dbReference type="PANTHER" id="PTHR41694">
    <property type="entry name" value="ENDOGENOUS RETROVIRUS GROUP K MEMBER POL PROTEIN"/>
    <property type="match status" value="1"/>
</dbReference>
<dbReference type="AlphaFoldDB" id="A0A7L2X447"/>
<keyword evidence="11" id="KW-1185">Reference proteome</keyword>
<dbReference type="InterPro" id="IPR003308">
    <property type="entry name" value="Integrase_Zn-bd_dom_N"/>
</dbReference>
<evidence type="ECO:0000256" key="2">
    <source>
        <dbReference type="ARBA" id="ARBA00022695"/>
    </source>
</evidence>
<keyword evidence="5" id="KW-0255">Endonuclease</keyword>
<evidence type="ECO:0000256" key="6">
    <source>
        <dbReference type="ARBA" id="ARBA00022801"/>
    </source>
</evidence>
<evidence type="ECO:0000313" key="10">
    <source>
        <dbReference type="EMBL" id="NXS77145.1"/>
    </source>
</evidence>
<dbReference type="GO" id="GO:0008270">
    <property type="term" value="F:zinc ion binding"/>
    <property type="evidence" value="ECO:0007669"/>
    <property type="project" value="UniProtKB-KW"/>
</dbReference>
<evidence type="ECO:0000259" key="9">
    <source>
        <dbReference type="PROSITE" id="PS50876"/>
    </source>
</evidence>
<dbReference type="Proteomes" id="UP000580171">
    <property type="component" value="Unassembled WGS sequence"/>
</dbReference>
<evidence type="ECO:0000313" key="11">
    <source>
        <dbReference type="Proteomes" id="UP000580171"/>
    </source>
</evidence>
<protein>
    <submittedName>
        <fullName evidence="10">POK18 protein</fullName>
    </submittedName>
</protein>
<dbReference type="PANTHER" id="PTHR41694:SF3">
    <property type="entry name" value="RNA-DIRECTED DNA POLYMERASE-RELATED"/>
    <property type="match status" value="1"/>
</dbReference>
<feature type="non-terminal residue" evidence="10">
    <location>
        <position position="59"/>
    </location>
</feature>
<feature type="non-terminal residue" evidence="10">
    <location>
        <position position="1"/>
    </location>
</feature>
<evidence type="ECO:0000256" key="1">
    <source>
        <dbReference type="ARBA" id="ARBA00022679"/>
    </source>
</evidence>
<keyword evidence="2" id="KW-0548">Nucleotidyltransferase</keyword>
<dbReference type="SUPFAM" id="SSF46919">
    <property type="entry name" value="N-terminal Zn binding domain of HIV integrase"/>
    <property type="match status" value="1"/>
</dbReference>
<dbReference type="GO" id="GO:0016787">
    <property type="term" value="F:hydrolase activity"/>
    <property type="evidence" value="ECO:0007669"/>
    <property type="project" value="UniProtKB-KW"/>
</dbReference>
<evidence type="ECO:0000256" key="4">
    <source>
        <dbReference type="ARBA" id="ARBA00022723"/>
    </source>
</evidence>
<evidence type="ECO:0000256" key="3">
    <source>
        <dbReference type="ARBA" id="ARBA00022722"/>
    </source>
</evidence>
<dbReference type="Gene3D" id="1.10.10.200">
    <property type="match status" value="1"/>
</dbReference>
<dbReference type="Pfam" id="PF02022">
    <property type="entry name" value="Integrase_Zn"/>
    <property type="match status" value="1"/>
</dbReference>
<keyword evidence="8" id="KW-0862">Zinc</keyword>
<keyword evidence="7" id="KW-0695">RNA-directed DNA polymerase</keyword>
<dbReference type="InterPro" id="IPR017856">
    <property type="entry name" value="Integrase-like_N"/>
</dbReference>